<evidence type="ECO:0000259" key="15">
    <source>
        <dbReference type="Pfam" id="PF07715"/>
    </source>
</evidence>
<evidence type="ECO:0000256" key="7">
    <source>
        <dbReference type="ARBA" id="ARBA00023065"/>
    </source>
</evidence>
<feature type="domain" description="TonB-dependent receptor-like beta-barrel" evidence="14">
    <location>
        <begin position="279"/>
        <end position="746"/>
    </location>
</feature>
<evidence type="ECO:0000256" key="12">
    <source>
        <dbReference type="RuleBase" id="RU003357"/>
    </source>
</evidence>
<dbReference type="InterPro" id="IPR039426">
    <property type="entry name" value="TonB-dep_rcpt-like"/>
</dbReference>
<dbReference type="PANTHER" id="PTHR32552">
    <property type="entry name" value="FERRICHROME IRON RECEPTOR-RELATED"/>
    <property type="match status" value="1"/>
</dbReference>
<reference evidence="16 17" key="1">
    <citation type="submission" date="2017-09" db="EMBL/GenBank/DDBJ databases">
        <title>Sphingomonas ginsenosidimutans KACC 14949, whole genome shotgun sequence.</title>
        <authorList>
            <person name="Feng G."/>
            <person name="Zhu H."/>
        </authorList>
    </citation>
    <scope>NUCLEOTIDE SEQUENCE [LARGE SCALE GENOMIC DNA]</scope>
    <source>
        <strain evidence="16 17">KACC 14949</strain>
    </source>
</reference>
<evidence type="ECO:0000256" key="13">
    <source>
        <dbReference type="SAM" id="SignalP"/>
    </source>
</evidence>
<keyword evidence="4" id="KW-0410">Iron transport</keyword>
<proteinExistence type="inferred from homology"/>
<evidence type="ECO:0000256" key="9">
    <source>
        <dbReference type="ARBA" id="ARBA00023136"/>
    </source>
</evidence>
<evidence type="ECO:0000256" key="11">
    <source>
        <dbReference type="PROSITE-ProRule" id="PRU01360"/>
    </source>
</evidence>
<keyword evidence="9 11" id="KW-0472">Membrane</keyword>
<keyword evidence="17" id="KW-1185">Reference proteome</keyword>
<dbReference type="Pfam" id="PF07715">
    <property type="entry name" value="Plug"/>
    <property type="match status" value="1"/>
</dbReference>
<dbReference type="Pfam" id="PF00593">
    <property type="entry name" value="TonB_dep_Rec_b-barrel"/>
    <property type="match status" value="1"/>
</dbReference>
<evidence type="ECO:0000256" key="10">
    <source>
        <dbReference type="ARBA" id="ARBA00023237"/>
    </source>
</evidence>
<dbReference type="SUPFAM" id="SSF56935">
    <property type="entry name" value="Porins"/>
    <property type="match status" value="1"/>
</dbReference>
<keyword evidence="13" id="KW-0732">Signal</keyword>
<name>A0A2A4HZX5_9SPHN</name>
<keyword evidence="10 11" id="KW-0998">Cell outer membrane</keyword>
<evidence type="ECO:0000256" key="2">
    <source>
        <dbReference type="ARBA" id="ARBA00022448"/>
    </source>
</evidence>
<sequence length="779" mass="84084">MAYSKAVLCAGAAWWALAAAPVMAQTVEGSGVAVPASAADAPADAAPGTGDIIVTAQRRAQSVNSVPMSITAIGGDQLAAQGISSTADLVKLVPGLTFTQSQVATPVYTLRGVGFYESTLSASPAVSVYVDEVPLPFAILTEGASLDIARVEVLKGPQGTLYGQNATGGAINYISAKPGEQFAAGADASLGRFGAFDASGFVSGPITDTLGARISMKTEQGGTWQRNYTRDDTLGRADRVSGRAIFVWRPDSALTVTANLNAWSDTSDVQAPQLIGHTPYNPGNAYARVLAVPPAPANARAANWSADWPMRRDDHFYQGSLRADWDLTDSVKLTSISSWLHFTTNSYQDLDGTQFRQLDSYTPGRVRSFYQELRLTGTTGPARWILGANYERDRARESQILRTDDLSSNVIIPGLPILTRSGVFTEQAVKSYAGYANLEYDVTSRLTAQGGVRYTRNIRDFRGCGYDADGTTYLSFNVLTQVFTGAPPLVPIPAGGCLTFSPTFQPGLVTDRLSQDNVSWRGGLTYTFDSRAIVYANISKGWKAGGFPTVPASSFTGFLPATQESLLAYEAGFKLPLAERTLQLNGAGFYYDYRNKQVRGRILDPIFGLLEKLVNIPTSELYGAEAAIVWTPRGTGLTANLSGTWVKSRIIEFTGYNGTGAFGSYAGSPFPFTPEWQVMGDVQYQWPLTERWKATVGANANYNSATNSTFGDPAILSINARTLVDLRAGVETEDGKLRAQLWGRNVFDKYYWNTTFQGDTAWRMAGRPATYGVTLGWRY</sequence>
<evidence type="ECO:0000256" key="4">
    <source>
        <dbReference type="ARBA" id="ARBA00022496"/>
    </source>
</evidence>
<evidence type="ECO:0000256" key="8">
    <source>
        <dbReference type="ARBA" id="ARBA00023077"/>
    </source>
</evidence>
<evidence type="ECO:0000256" key="3">
    <source>
        <dbReference type="ARBA" id="ARBA00022452"/>
    </source>
</evidence>
<organism evidence="16 17">
    <name type="scientific">Sphingomonas ginsenosidimutans</name>
    <dbReference type="NCBI Taxonomy" id="862134"/>
    <lineage>
        <taxon>Bacteria</taxon>
        <taxon>Pseudomonadati</taxon>
        <taxon>Pseudomonadota</taxon>
        <taxon>Alphaproteobacteria</taxon>
        <taxon>Sphingomonadales</taxon>
        <taxon>Sphingomonadaceae</taxon>
        <taxon>Sphingomonas</taxon>
    </lineage>
</organism>
<evidence type="ECO:0000313" key="16">
    <source>
        <dbReference type="EMBL" id="PCG10412.1"/>
    </source>
</evidence>
<protein>
    <submittedName>
        <fullName evidence="16">TonB-dependent receptor</fullName>
    </submittedName>
</protein>
<evidence type="ECO:0000313" key="17">
    <source>
        <dbReference type="Proteomes" id="UP000218784"/>
    </source>
</evidence>
<dbReference type="AlphaFoldDB" id="A0A2A4HZX5"/>
<comment type="caution">
    <text evidence="16">The sequence shown here is derived from an EMBL/GenBank/DDBJ whole genome shotgun (WGS) entry which is preliminary data.</text>
</comment>
<dbReference type="PROSITE" id="PS52016">
    <property type="entry name" value="TONB_DEPENDENT_REC_3"/>
    <property type="match status" value="1"/>
</dbReference>
<feature type="chain" id="PRO_5012517283" evidence="13">
    <location>
        <begin position="25"/>
        <end position="779"/>
    </location>
</feature>
<dbReference type="InterPro" id="IPR012910">
    <property type="entry name" value="Plug_dom"/>
</dbReference>
<keyword evidence="6" id="KW-0408">Iron</keyword>
<keyword evidence="5 11" id="KW-0812">Transmembrane</keyword>
<evidence type="ECO:0000256" key="6">
    <source>
        <dbReference type="ARBA" id="ARBA00023004"/>
    </source>
</evidence>
<keyword evidence="7" id="KW-0406">Ion transport</keyword>
<dbReference type="Proteomes" id="UP000218784">
    <property type="component" value="Unassembled WGS sequence"/>
</dbReference>
<keyword evidence="2 11" id="KW-0813">Transport</keyword>
<evidence type="ECO:0000259" key="14">
    <source>
        <dbReference type="Pfam" id="PF00593"/>
    </source>
</evidence>
<dbReference type="InterPro" id="IPR000531">
    <property type="entry name" value="Beta-barrel_TonB"/>
</dbReference>
<comment type="similarity">
    <text evidence="11 12">Belongs to the TonB-dependent receptor family.</text>
</comment>
<evidence type="ECO:0000256" key="1">
    <source>
        <dbReference type="ARBA" id="ARBA00004571"/>
    </source>
</evidence>
<feature type="signal peptide" evidence="13">
    <location>
        <begin position="1"/>
        <end position="24"/>
    </location>
</feature>
<evidence type="ECO:0000256" key="5">
    <source>
        <dbReference type="ARBA" id="ARBA00022692"/>
    </source>
</evidence>
<dbReference type="GO" id="GO:0006826">
    <property type="term" value="P:iron ion transport"/>
    <property type="evidence" value="ECO:0007669"/>
    <property type="project" value="UniProtKB-KW"/>
</dbReference>
<comment type="subcellular location">
    <subcellularLocation>
        <location evidence="1 11">Cell outer membrane</location>
        <topology evidence="1 11">Multi-pass membrane protein</topology>
    </subcellularLocation>
</comment>
<dbReference type="InterPro" id="IPR036942">
    <property type="entry name" value="Beta-barrel_TonB_sf"/>
</dbReference>
<dbReference type="Gene3D" id="2.40.170.20">
    <property type="entry name" value="TonB-dependent receptor, beta-barrel domain"/>
    <property type="match status" value="1"/>
</dbReference>
<keyword evidence="8 12" id="KW-0798">TonB box</keyword>
<dbReference type="EMBL" id="NWVD01000001">
    <property type="protein sequence ID" value="PCG10412.1"/>
    <property type="molecule type" value="Genomic_DNA"/>
</dbReference>
<dbReference type="RefSeq" id="WP_096610073.1">
    <property type="nucleotide sequence ID" value="NZ_NWVD01000001.1"/>
</dbReference>
<accession>A0A2A4HZX5</accession>
<keyword evidence="3 11" id="KW-1134">Transmembrane beta strand</keyword>
<dbReference type="PANTHER" id="PTHR32552:SF81">
    <property type="entry name" value="TONB-DEPENDENT OUTER MEMBRANE RECEPTOR"/>
    <property type="match status" value="1"/>
</dbReference>
<keyword evidence="16" id="KW-0675">Receptor</keyword>
<feature type="domain" description="TonB-dependent receptor plug" evidence="15">
    <location>
        <begin position="63"/>
        <end position="170"/>
    </location>
</feature>
<dbReference type="GO" id="GO:0009279">
    <property type="term" value="C:cell outer membrane"/>
    <property type="evidence" value="ECO:0007669"/>
    <property type="project" value="UniProtKB-SubCell"/>
</dbReference>
<gene>
    <name evidence="16" type="ORF">COA17_02970</name>
</gene>